<name>A0A845B3C3_9SPHN</name>
<proteinExistence type="predicted"/>
<evidence type="ECO:0000313" key="2">
    <source>
        <dbReference type="EMBL" id="MXP44644.1"/>
    </source>
</evidence>
<dbReference type="EMBL" id="WTYL01000002">
    <property type="protein sequence ID" value="MXP44644.1"/>
    <property type="molecule type" value="Genomic_DNA"/>
</dbReference>
<gene>
    <name evidence="2" type="ORF">GRI65_09270</name>
</gene>
<evidence type="ECO:0000256" key="1">
    <source>
        <dbReference type="SAM" id="Phobius"/>
    </source>
</evidence>
<evidence type="ECO:0000313" key="3">
    <source>
        <dbReference type="Proteomes" id="UP000431922"/>
    </source>
</evidence>
<dbReference type="RefSeq" id="WP_160756215.1">
    <property type="nucleotide sequence ID" value="NZ_WTYL01000002.1"/>
</dbReference>
<dbReference type="OrthoDB" id="7392093at2"/>
<dbReference type="AlphaFoldDB" id="A0A845B3C3"/>
<keyword evidence="1" id="KW-0812">Transmembrane</keyword>
<organism evidence="2 3">
    <name type="scientific">Allopontixanthobacter sediminis</name>
    <dbReference type="NCBI Taxonomy" id="1689985"/>
    <lineage>
        <taxon>Bacteria</taxon>
        <taxon>Pseudomonadati</taxon>
        <taxon>Pseudomonadota</taxon>
        <taxon>Alphaproteobacteria</taxon>
        <taxon>Sphingomonadales</taxon>
        <taxon>Erythrobacteraceae</taxon>
        <taxon>Allopontixanthobacter</taxon>
    </lineage>
</organism>
<dbReference type="Proteomes" id="UP000431922">
    <property type="component" value="Unassembled WGS sequence"/>
</dbReference>
<comment type="caution">
    <text evidence="2">The sequence shown here is derived from an EMBL/GenBank/DDBJ whole genome shotgun (WGS) entry which is preliminary data.</text>
</comment>
<accession>A0A845B3C3</accession>
<protein>
    <submittedName>
        <fullName evidence="2">Uncharacterized protein</fullName>
    </submittedName>
</protein>
<reference evidence="2 3" key="1">
    <citation type="submission" date="2019-12" db="EMBL/GenBank/DDBJ databases">
        <title>Genomic-based taxomic classification of the family Erythrobacteraceae.</title>
        <authorList>
            <person name="Xu L."/>
        </authorList>
    </citation>
    <scope>NUCLEOTIDE SEQUENCE [LARGE SCALE GENOMIC DNA]</scope>
    <source>
        <strain evidence="2 3">KCTC 42453</strain>
    </source>
</reference>
<keyword evidence="3" id="KW-1185">Reference proteome</keyword>
<keyword evidence="1" id="KW-0472">Membrane</keyword>
<sequence length="45" mass="4862">MSLLKSDLVRNFTIGFLLGALAVSFQVAPDMWLDAAPDAVAQVLR</sequence>
<feature type="transmembrane region" description="Helical" evidence="1">
    <location>
        <begin position="12"/>
        <end position="28"/>
    </location>
</feature>
<keyword evidence="1" id="KW-1133">Transmembrane helix</keyword>